<keyword evidence="3 10" id="KW-0004">4Fe-4S</keyword>
<evidence type="ECO:0000256" key="4">
    <source>
        <dbReference type="ARBA" id="ARBA00022515"/>
    </source>
</evidence>
<gene>
    <name evidence="13" type="primary">AUGUSTUS-3.0.2_12678</name>
    <name evidence="13" type="ORF">TcasGA2_TC012678</name>
</gene>
<organism evidence="13 14">
    <name type="scientific">Tribolium castaneum</name>
    <name type="common">Red flour beetle</name>
    <dbReference type="NCBI Taxonomy" id="7070"/>
    <lineage>
        <taxon>Eukaryota</taxon>
        <taxon>Metazoa</taxon>
        <taxon>Ecdysozoa</taxon>
        <taxon>Arthropoda</taxon>
        <taxon>Hexapoda</taxon>
        <taxon>Insecta</taxon>
        <taxon>Pterygota</taxon>
        <taxon>Neoptera</taxon>
        <taxon>Endopterygota</taxon>
        <taxon>Coleoptera</taxon>
        <taxon>Polyphaga</taxon>
        <taxon>Cucujiformia</taxon>
        <taxon>Tenebrionidae</taxon>
        <taxon>Tenebrionidae incertae sedis</taxon>
        <taxon>Tribolium</taxon>
    </lineage>
</organism>
<evidence type="ECO:0000256" key="3">
    <source>
        <dbReference type="ARBA" id="ARBA00022485"/>
    </source>
</evidence>
<keyword evidence="8 10" id="KW-0411">Iron-sulfur</keyword>
<dbReference type="PANTHER" id="PTHR10537:SF3">
    <property type="entry name" value="DNA PRIMASE LARGE SUBUNIT"/>
    <property type="match status" value="1"/>
</dbReference>
<evidence type="ECO:0000256" key="6">
    <source>
        <dbReference type="ARBA" id="ARBA00022723"/>
    </source>
</evidence>
<dbReference type="CDD" id="cd07322">
    <property type="entry name" value="PriL_PriS_Eukaryotic"/>
    <property type="match status" value="1"/>
</dbReference>
<dbReference type="eggNOG" id="KOG2267">
    <property type="taxonomic scope" value="Eukaryota"/>
</dbReference>
<dbReference type="EMBL" id="KQ971372">
    <property type="protein sequence ID" value="EFA10435.1"/>
    <property type="molecule type" value="Genomic_DNA"/>
</dbReference>
<evidence type="ECO:0000256" key="1">
    <source>
        <dbReference type="ARBA" id="ARBA00010564"/>
    </source>
</evidence>
<evidence type="ECO:0000259" key="12">
    <source>
        <dbReference type="Pfam" id="PF04104"/>
    </source>
</evidence>
<feature type="domain" description="DNA primase large subunit C-terminal" evidence="12">
    <location>
        <begin position="286"/>
        <end position="452"/>
    </location>
</feature>
<keyword evidence="4 10" id="KW-0639">Primosome</keyword>
<dbReference type="GO" id="GO:0006270">
    <property type="term" value="P:DNA replication initiation"/>
    <property type="evidence" value="ECO:0000318"/>
    <property type="project" value="GO_Central"/>
</dbReference>
<feature type="binding site" evidence="11">
    <location>
        <position position="429"/>
    </location>
    <ligand>
        <name>[4Fe-4S] cluster</name>
        <dbReference type="ChEBI" id="CHEBI:49883"/>
    </ligand>
</feature>
<evidence type="ECO:0000256" key="9">
    <source>
        <dbReference type="ARBA" id="ARBA00023125"/>
    </source>
</evidence>
<evidence type="ECO:0000313" key="13">
    <source>
        <dbReference type="EMBL" id="EFA10435.1"/>
    </source>
</evidence>
<sequence>MDFTSYRRTVRKAIAEEPLSELYPHDVSMYRESPKSEISILEFEQIALDRLKLLRIIEQAAPKGNRLYSDQWKTCIKDDLAKAGLKKYVRLMGGTSGTSDLDYQARKADYLSHFILRLAYCRSEQLRRWFLSRELEWFWIRFTAQSREGVKNFLRLYKFSYTPISEEEKVSLRHELEASTAGLILFEETEFFKVPFTEVCSLVRGRKVFLKAGFAYIPSSELVVCIQSKFRAELSEELTWYSHRIHLFDDERIGPLLSNFHNLHTGQNYRVRENHESVDPADLDAYAKKHFPLCMKHMHEVLRSEHHHKHQGRLTYGLFLKAIGLLYEDALKFWRDEFTKKMDLNQFEKGYVYNIKHMYGLVGKRASYSPYSCVKIITSSVGPGEHHGCPFKHWDVNLVKQKVIECGVSVDGANEIKQLVSDGHYQLACGKYFEYTHGKALGNGINHPNQYFEESMNIEKGASGNKK</sequence>
<dbReference type="InterPro" id="IPR016558">
    <property type="entry name" value="DNA_primase_lsu_euk"/>
</dbReference>
<name>D6WZI9_TRICA</name>
<dbReference type="InParanoid" id="D6WZI9"/>
<feature type="binding site" evidence="11">
    <location>
        <position position="389"/>
    </location>
    <ligand>
        <name>[4Fe-4S] cluster</name>
        <dbReference type="ChEBI" id="CHEBI:49883"/>
    </ligand>
</feature>
<dbReference type="FunFam" id="1.20.930.80:FF:000001">
    <property type="entry name" value="DNA primase large subunit"/>
    <property type="match status" value="1"/>
</dbReference>
<dbReference type="OrthoDB" id="421393at2759"/>
<keyword evidence="7 10" id="KW-0408">Iron</keyword>
<dbReference type="GO" id="GO:0051539">
    <property type="term" value="F:4 iron, 4 sulfur cluster binding"/>
    <property type="evidence" value="ECO:0007669"/>
    <property type="project" value="UniProtKB-UniRule"/>
</dbReference>
<keyword evidence="9 10" id="KW-0238">DNA-binding</keyword>
<evidence type="ECO:0000256" key="7">
    <source>
        <dbReference type="ARBA" id="ARBA00023004"/>
    </source>
</evidence>
<evidence type="ECO:0000256" key="11">
    <source>
        <dbReference type="PIRSR" id="PIRSR009449-1"/>
    </source>
</evidence>
<dbReference type="KEGG" id="tca:660563"/>
<evidence type="ECO:0000256" key="2">
    <source>
        <dbReference type="ARBA" id="ARBA00019038"/>
    </source>
</evidence>
<dbReference type="InterPro" id="IPR007238">
    <property type="entry name" value="DNA_primase_lsu_euk/arc"/>
</dbReference>
<dbReference type="AlphaFoldDB" id="D6WZI9"/>
<dbReference type="GO" id="GO:0005658">
    <property type="term" value="C:alpha DNA polymerase:primase complex"/>
    <property type="evidence" value="ECO:0000318"/>
    <property type="project" value="GO_Central"/>
</dbReference>
<protein>
    <recommendedName>
        <fullName evidence="2 10">DNA primase large subunit</fullName>
    </recommendedName>
</protein>
<dbReference type="PANTHER" id="PTHR10537">
    <property type="entry name" value="DNA PRIMASE LARGE SUBUNIT"/>
    <property type="match status" value="1"/>
</dbReference>
<dbReference type="Pfam" id="PF26466">
    <property type="entry name" value="DNA_primase_lrg_N"/>
    <property type="match status" value="1"/>
</dbReference>
<accession>D6WZI9</accession>
<proteinExistence type="inferred from homology"/>
<evidence type="ECO:0000256" key="5">
    <source>
        <dbReference type="ARBA" id="ARBA00022705"/>
    </source>
</evidence>
<evidence type="ECO:0000256" key="10">
    <source>
        <dbReference type="PIRNR" id="PIRNR009449"/>
    </source>
</evidence>
<feature type="binding site" evidence="11">
    <location>
        <position position="373"/>
    </location>
    <ligand>
        <name>[4Fe-4S] cluster</name>
        <dbReference type="ChEBI" id="CHEBI:49883"/>
    </ligand>
</feature>
<dbReference type="GO" id="GO:0006269">
    <property type="term" value="P:DNA replication, synthesis of primer"/>
    <property type="evidence" value="ECO:0000318"/>
    <property type="project" value="GO_Central"/>
</dbReference>
<comment type="function">
    <text evidence="10">DNA primase is the polymerase that synthesizes small RNA primers for the Okazaki fragments made during discontinuous DNA replication.</text>
</comment>
<dbReference type="HOGENOM" id="CLU_026253_2_0_1"/>
<keyword evidence="6 10" id="KW-0479">Metal-binding</keyword>
<dbReference type="Proteomes" id="UP000007266">
    <property type="component" value="Linkage group 9"/>
</dbReference>
<dbReference type="GO" id="GO:0046872">
    <property type="term" value="F:metal ion binding"/>
    <property type="evidence" value="ECO:0007669"/>
    <property type="project" value="UniProtKB-UniRule"/>
</dbReference>
<keyword evidence="5 10" id="KW-0235">DNA replication</keyword>
<dbReference type="PhylomeDB" id="D6WZI9"/>
<dbReference type="OMA" id="RINYKPW"/>
<reference evidence="13 14" key="1">
    <citation type="journal article" date="2008" name="Nature">
        <title>The genome of the model beetle and pest Tribolium castaneum.</title>
        <authorList>
            <consortium name="Tribolium Genome Sequencing Consortium"/>
            <person name="Richards S."/>
            <person name="Gibbs R.A."/>
            <person name="Weinstock G.M."/>
            <person name="Brown S.J."/>
            <person name="Denell R."/>
            <person name="Beeman R.W."/>
            <person name="Gibbs R."/>
            <person name="Beeman R.W."/>
            <person name="Brown S.J."/>
            <person name="Bucher G."/>
            <person name="Friedrich M."/>
            <person name="Grimmelikhuijzen C.J."/>
            <person name="Klingler M."/>
            <person name="Lorenzen M."/>
            <person name="Richards S."/>
            <person name="Roth S."/>
            <person name="Schroder R."/>
            <person name="Tautz D."/>
            <person name="Zdobnov E.M."/>
            <person name="Muzny D."/>
            <person name="Gibbs R.A."/>
            <person name="Weinstock G.M."/>
            <person name="Attaway T."/>
            <person name="Bell S."/>
            <person name="Buhay C.J."/>
            <person name="Chandrabose M.N."/>
            <person name="Chavez D."/>
            <person name="Clerk-Blankenburg K.P."/>
            <person name="Cree A."/>
            <person name="Dao M."/>
            <person name="Davis C."/>
            <person name="Chacko J."/>
            <person name="Dinh H."/>
            <person name="Dugan-Rocha S."/>
            <person name="Fowler G."/>
            <person name="Garner T.T."/>
            <person name="Garnes J."/>
            <person name="Gnirke A."/>
            <person name="Hawes A."/>
            <person name="Hernandez J."/>
            <person name="Hines S."/>
            <person name="Holder M."/>
            <person name="Hume J."/>
            <person name="Jhangiani S.N."/>
            <person name="Joshi V."/>
            <person name="Khan Z.M."/>
            <person name="Jackson L."/>
            <person name="Kovar C."/>
            <person name="Kowis A."/>
            <person name="Lee S."/>
            <person name="Lewis L.R."/>
            <person name="Margolis J."/>
            <person name="Morgan M."/>
            <person name="Nazareth L.V."/>
            <person name="Nguyen N."/>
            <person name="Okwuonu G."/>
            <person name="Parker D."/>
            <person name="Richards S."/>
            <person name="Ruiz S.J."/>
            <person name="Santibanez J."/>
            <person name="Savard J."/>
            <person name="Scherer S.E."/>
            <person name="Schneider B."/>
            <person name="Sodergren E."/>
            <person name="Tautz D."/>
            <person name="Vattahil S."/>
            <person name="Villasana D."/>
            <person name="White C.S."/>
            <person name="Wright R."/>
            <person name="Park Y."/>
            <person name="Beeman R.W."/>
            <person name="Lord J."/>
            <person name="Oppert B."/>
            <person name="Lorenzen M."/>
            <person name="Brown S."/>
            <person name="Wang L."/>
            <person name="Savard J."/>
            <person name="Tautz D."/>
            <person name="Richards S."/>
            <person name="Weinstock G."/>
            <person name="Gibbs R.A."/>
            <person name="Liu Y."/>
            <person name="Worley K."/>
            <person name="Weinstock G."/>
            <person name="Elsik C.G."/>
            <person name="Reese J.T."/>
            <person name="Elhaik E."/>
            <person name="Landan G."/>
            <person name="Graur D."/>
            <person name="Arensburger P."/>
            <person name="Atkinson P."/>
            <person name="Beeman R.W."/>
            <person name="Beidler J."/>
            <person name="Brown S.J."/>
            <person name="Demuth J.P."/>
            <person name="Drury D.W."/>
            <person name="Du Y.Z."/>
            <person name="Fujiwara H."/>
            <person name="Lorenzen M."/>
            <person name="Maselli V."/>
            <person name="Osanai M."/>
            <person name="Park Y."/>
            <person name="Robertson H.M."/>
            <person name="Tu Z."/>
            <person name="Wang J.J."/>
            <person name="Wang S."/>
            <person name="Richards S."/>
            <person name="Song H."/>
            <person name="Zhang L."/>
            <person name="Sodergren E."/>
            <person name="Werner D."/>
            <person name="Stanke M."/>
            <person name="Morgenstern B."/>
            <person name="Solovyev V."/>
            <person name="Kosarev P."/>
            <person name="Brown G."/>
            <person name="Chen H.C."/>
            <person name="Ermolaeva O."/>
            <person name="Hlavina W."/>
            <person name="Kapustin Y."/>
            <person name="Kiryutin B."/>
            <person name="Kitts P."/>
            <person name="Maglott D."/>
            <person name="Pruitt K."/>
            <person name="Sapojnikov V."/>
            <person name="Souvorov A."/>
            <person name="Mackey A.J."/>
            <person name="Waterhouse R.M."/>
            <person name="Wyder S."/>
            <person name="Zdobnov E.M."/>
            <person name="Zdobnov E.M."/>
            <person name="Wyder S."/>
            <person name="Kriventseva E.V."/>
            <person name="Kadowaki T."/>
            <person name="Bork P."/>
            <person name="Aranda M."/>
            <person name="Bao R."/>
            <person name="Beermann A."/>
            <person name="Berns N."/>
            <person name="Bolognesi R."/>
            <person name="Bonneton F."/>
            <person name="Bopp D."/>
            <person name="Brown S.J."/>
            <person name="Bucher G."/>
            <person name="Butts T."/>
            <person name="Chaumot A."/>
            <person name="Denell R.E."/>
            <person name="Ferrier D.E."/>
            <person name="Friedrich M."/>
            <person name="Gordon C.M."/>
            <person name="Jindra M."/>
            <person name="Klingler M."/>
            <person name="Lan Q."/>
            <person name="Lattorff H.M."/>
            <person name="Laudet V."/>
            <person name="von Levetsow C."/>
            <person name="Liu Z."/>
            <person name="Lutz R."/>
            <person name="Lynch J.A."/>
            <person name="da Fonseca R.N."/>
            <person name="Posnien N."/>
            <person name="Reuter R."/>
            <person name="Roth S."/>
            <person name="Savard J."/>
            <person name="Schinko J.B."/>
            <person name="Schmitt C."/>
            <person name="Schoppmeier M."/>
            <person name="Schroder R."/>
            <person name="Shippy T.D."/>
            <person name="Simonnet F."/>
            <person name="Marques-Souza H."/>
            <person name="Tautz D."/>
            <person name="Tomoyasu Y."/>
            <person name="Trauner J."/>
            <person name="Van der Zee M."/>
            <person name="Vervoort M."/>
            <person name="Wittkopp N."/>
            <person name="Wimmer E.A."/>
            <person name="Yang X."/>
            <person name="Jones A.K."/>
            <person name="Sattelle D.B."/>
            <person name="Ebert P.R."/>
            <person name="Nelson D."/>
            <person name="Scott J.G."/>
            <person name="Beeman R.W."/>
            <person name="Muthukrishnan S."/>
            <person name="Kramer K.J."/>
            <person name="Arakane Y."/>
            <person name="Beeman R.W."/>
            <person name="Zhu Q."/>
            <person name="Hogenkamp D."/>
            <person name="Dixit R."/>
            <person name="Oppert B."/>
            <person name="Jiang H."/>
            <person name="Zou Z."/>
            <person name="Marshall J."/>
            <person name="Elpidina E."/>
            <person name="Vinokurov K."/>
            <person name="Oppert C."/>
            <person name="Zou Z."/>
            <person name="Evans J."/>
            <person name="Lu Z."/>
            <person name="Zhao P."/>
            <person name="Sumathipala N."/>
            <person name="Altincicek B."/>
            <person name="Vilcinskas A."/>
            <person name="Williams M."/>
            <person name="Hultmark D."/>
            <person name="Hetru C."/>
            <person name="Jiang H."/>
            <person name="Grimmelikhuijzen C.J."/>
            <person name="Hauser F."/>
            <person name="Cazzamali G."/>
            <person name="Williamson M."/>
            <person name="Park Y."/>
            <person name="Li B."/>
            <person name="Tanaka Y."/>
            <person name="Predel R."/>
            <person name="Neupert S."/>
            <person name="Schachtner J."/>
            <person name="Verleyen P."/>
            <person name="Raible F."/>
            <person name="Bork P."/>
            <person name="Friedrich M."/>
            <person name="Walden K.K."/>
            <person name="Robertson H.M."/>
            <person name="Angeli S."/>
            <person name="Foret S."/>
            <person name="Bucher G."/>
            <person name="Schuetz S."/>
            <person name="Maleszka R."/>
            <person name="Wimmer E.A."/>
            <person name="Beeman R.W."/>
            <person name="Lorenzen M."/>
            <person name="Tomoyasu Y."/>
            <person name="Miller S.C."/>
            <person name="Grossmann D."/>
            <person name="Bucher G."/>
        </authorList>
    </citation>
    <scope>NUCLEOTIDE SEQUENCE [LARGE SCALE GENOMIC DNA]</scope>
    <source>
        <strain evidence="13 14">Georgia GA2</strain>
    </source>
</reference>
<dbReference type="STRING" id="7070.D6WZI9"/>
<dbReference type="InterPro" id="IPR058560">
    <property type="entry name" value="DNA_primase_C"/>
</dbReference>
<evidence type="ECO:0000313" key="14">
    <source>
        <dbReference type="Proteomes" id="UP000007266"/>
    </source>
</evidence>
<evidence type="ECO:0000256" key="8">
    <source>
        <dbReference type="ARBA" id="ARBA00023014"/>
    </source>
</evidence>
<feature type="binding site" evidence="11">
    <location>
        <position position="294"/>
    </location>
    <ligand>
        <name>[4Fe-4S] cluster</name>
        <dbReference type="ChEBI" id="CHEBI:49883"/>
    </ligand>
</feature>
<comment type="cofactor">
    <cofactor evidence="10">
        <name>[4Fe-4S] cluster</name>
        <dbReference type="ChEBI" id="CHEBI:49883"/>
    </cofactor>
    <text evidence="10">Binds 1 [4Fe-4S] cluster.</text>
</comment>
<comment type="similarity">
    <text evidence="1 10">Belongs to the eukaryotic-type primase large subunit family.</text>
</comment>
<dbReference type="Pfam" id="PF04104">
    <property type="entry name" value="DNA_primase_lrg"/>
    <property type="match status" value="1"/>
</dbReference>
<dbReference type="FunCoup" id="D6WZI9">
    <property type="interactions" value="1106"/>
</dbReference>
<keyword evidence="14" id="KW-1185">Reference proteome</keyword>
<dbReference type="PIRSF" id="PIRSF009449">
    <property type="entry name" value="DNA_primase_large_subunit"/>
    <property type="match status" value="1"/>
</dbReference>
<dbReference type="GO" id="GO:0003677">
    <property type="term" value="F:DNA binding"/>
    <property type="evidence" value="ECO:0007669"/>
    <property type="project" value="UniProtKB-UniRule"/>
</dbReference>
<dbReference type="Gene3D" id="1.20.930.80">
    <property type="match status" value="1"/>
</dbReference>
<reference evidence="13 14" key="2">
    <citation type="journal article" date="2010" name="Nucleic Acids Res.">
        <title>BeetleBase in 2010: revisions to provide comprehensive genomic information for Tribolium castaneum.</title>
        <authorList>
            <person name="Kim H.S."/>
            <person name="Murphy T."/>
            <person name="Xia J."/>
            <person name="Caragea D."/>
            <person name="Park Y."/>
            <person name="Beeman R.W."/>
            <person name="Lorenzen M.D."/>
            <person name="Butcher S."/>
            <person name="Manak J.R."/>
            <person name="Brown S.J."/>
        </authorList>
    </citation>
    <scope>GENOME REANNOTATION</scope>
    <source>
        <strain evidence="13 14">Georgia GA2</strain>
    </source>
</reference>